<feature type="transmembrane region" description="Helical" evidence="2">
    <location>
        <begin position="21"/>
        <end position="43"/>
    </location>
</feature>
<evidence type="ECO:0008006" key="5">
    <source>
        <dbReference type="Google" id="ProtNLM"/>
    </source>
</evidence>
<dbReference type="Pfam" id="PF20567">
    <property type="entry name" value="DUF6776"/>
    <property type="match status" value="1"/>
</dbReference>
<reference evidence="3 4" key="1">
    <citation type="submission" date="2021-05" db="EMBL/GenBank/DDBJ databases">
        <title>Molecular characterization for Shewanella algae harboring chromosomal blaOXA-55-like strains isolated from clinical and environment sample.</title>
        <authorList>
            <person name="Ohama Y."/>
            <person name="Aoki K."/>
            <person name="Harada S."/>
            <person name="Moriya K."/>
            <person name="Ishii Y."/>
            <person name="Tateda K."/>
        </authorList>
    </citation>
    <scope>NUCLEOTIDE SEQUENCE [LARGE SCALE GENOMIC DNA]</scope>
    <source>
        <strain evidence="3 4">LMG 23746</strain>
    </source>
</reference>
<keyword evidence="4" id="KW-1185">Reference proteome</keyword>
<feature type="region of interest" description="Disordered" evidence="1">
    <location>
        <begin position="242"/>
        <end position="277"/>
    </location>
</feature>
<comment type="caution">
    <text evidence="3">The sequence shown here is derived from an EMBL/GenBank/DDBJ whole genome shotgun (WGS) entry which is preliminary data.</text>
</comment>
<proteinExistence type="predicted"/>
<dbReference type="InterPro" id="IPR046703">
    <property type="entry name" value="DUF6776"/>
</dbReference>
<keyword evidence="2" id="KW-1133">Transmembrane helix</keyword>
<dbReference type="RefSeq" id="WP_110456077.1">
    <property type="nucleotide sequence ID" value="NZ_BPFB01000008.1"/>
</dbReference>
<protein>
    <recommendedName>
        <fullName evidence="5">MSHA biogenesis protein MshJ</fullName>
    </recommendedName>
</protein>
<organism evidence="3 4">
    <name type="scientific">Shewanella algidipiscicola</name>
    <dbReference type="NCBI Taxonomy" id="614070"/>
    <lineage>
        <taxon>Bacteria</taxon>
        <taxon>Pseudomonadati</taxon>
        <taxon>Pseudomonadota</taxon>
        <taxon>Gammaproteobacteria</taxon>
        <taxon>Alteromonadales</taxon>
        <taxon>Shewanellaceae</taxon>
        <taxon>Shewanella</taxon>
    </lineage>
</organism>
<evidence type="ECO:0000313" key="3">
    <source>
        <dbReference type="EMBL" id="GIU44239.1"/>
    </source>
</evidence>
<keyword evidence="2" id="KW-0812">Transmembrane</keyword>
<feature type="compositionally biased region" description="Basic and acidic residues" evidence="1">
    <location>
        <begin position="244"/>
        <end position="258"/>
    </location>
</feature>
<evidence type="ECO:0000313" key="4">
    <source>
        <dbReference type="Proteomes" id="UP000761574"/>
    </source>
</evidence>
<keyword evidence="2" id="KW-0472">Membrane</keyword>
<dbReference type="Proteomes" id="UP000761574">
    <property type="component" value="Unassembled WGS sequence"/>
</dbReference>
<evidence type="ECO:0000256" key="2">
    <source>
        <dbReference type="SAM" id="Phobius"/>
    </source>
</evidence>
<accession>A0ABQ4P9N7</accession>
<evidence type="ECO:0000256" key="1">
    <source>
        <dbReference type="SAM" id="MobiDB-lite"/>
    </source>
</evidence>
<gene>
    <name evidence="3" type="ORF">TUM4630_09450</name>
</gene>
<name>A0ABQ4P9N7_9GAMM</name>
<sequence>MSNYHRWIDRLQVMERKIRPSSVYLFFLILVAFFTGVLTWDLWSSQHQIQSAQPKNSTELNQALTQQAEMLASRNLELALAQEANDNMQKMFLTQHQKQKELERELAFYRSIMAPENQADGVAIHDLGLSPGLLPNQFRVKLVLTQLQKRKQALKGKAELTFIGLQDDKVVSLPLSSLTDDKLNFSFRYFQILATVVQFPEGFVLSQVEAKVTVPASRWSKGDSAELVFAATDLLQVESTADSADERVIKEDEAHEEAPQLEDEPQNGNEAIDPVIQ</sequence>
<dbReference type="EMBL" id="BPFB01000008">
    <property type="protein sequence ID" value="GIU44239.1"/>
    <property type="molecule type" value="Genomic_DNA"/>
</dbReference>